<dbReference type="InterPro" id="IPR009000">
    <property type="entry name" value="Transl_B-barrel_sf"/>
</dbReference>
<feature type="compositionally biased region" description="Low complexity" evidence="9">
    <location>
        <begin position="368"/>
        <end position="377"/>
    </location>
</feature>
<feature type="compositionally biased region" description="Polar residues" evidence="9">
    <location>
        <begin position="281"/>
        <end position="293"/>
    </location>
</feature>
<evidence type="ECO:0000313" key="12">
    <source>
        <dbReference type="WBParaSite" id="HDID_0000995501-mRNA-1"/>
    </source>
</evidence>
<dbReference type="EMBL" id="UYSG01011457">
    <property type="protein sequence ID" value="VDL62405.1"/>
    <property type="molecule type" value="Genomic_DNA"/>
</dbReference>
<accession>A0A158QG47</accession>
<dbReference type="Gene3D" id="2.40.10.230">
    <property type="entry name" value="Probable tRNA pseudouridine synthase domain"/>
    <property type="match status" value="1"/>
</dbReference>
<evidence type="ECO:0000256" key="6">
    <source>
        <dbReference type="ARBA" id="ARBA00022553"/>
    </source>
</evidence>
<dbReference type="Pfam" id="PF04410">
    <property type="entry name" value="Gar1"/>
    <property type="match status" value="1"/>
</dbReference>
<evidence type="ECO:0000256" key="2">
    <source>
        <dbReference type="ARBA" id="ARBA00009801"/>
    </source>
</evidence>
<dbReference type="SUPFAM" id="SSF50447">
    <property type="entry name" value="Translation proteins"/>
    <property type="match status" value="1"/>
</dbReference>
<keyword evidence="8" id="KW-0539">Nucleus</keyword>
<organism evidence="12">
    <name type="scientific">Hymenolepis diminuta</name>
    <name type="common">Rat tapeworm</name>
    <dbReference type="NCBI Taxonomy" id="6216"/>
    <lineage>
        <taxon>Eukaryota</taxon>
        <taxon>Metazoa</taxon>
        <taxon>Spiralia</taxon>
        <taxon>Lophotrochozoa</taxon>
        <taxon>Platyhelminthes</taxon>
        <taxon>Cestoda</taxon>
        <taxon>Eucestoda</taxon>
        <taxon>Cyclophyllidea</taxon>
        <taxon>Hymenolepididae</taxon>
        <taxon>Hymenolepis</taxon>
    </lineage>
</organism>
<dbReference type="STRING" id="6216.A0A158QG47"/>
<dbReference type="InterPro" id="IPR007504">
    <property type="entry name" value="H/ACA_rnp_Gar1/Naf1"/>
</dbReference>
<dbReference type="AlphaFoldDB" id="A0A158QG47"/>
<evidence type="ECO:0000256" key="8">
    <source>
        <dbReference type="ARBA" id="ARBA00023242"/>
    </source>
</evidence>
<feature type="compositionally biased region" description="Pro residues" evidence="9">
    <location>
        <begin position="388"/>
        <end position="397"/>
    </location>
</feature>
<dbReference type="OrthoDB" id="21550at2759"/>
<proteinExistence type="inferred from homology"/>
<dbReference type="PANTHER" id="PTHR31633:SF1">
    <property type="entry name" value="H_ACA RIBONUCLEOPROTEIN COMPLEX NON-CORE SUBUNIT NAF1"/>
    <property type="match status" value="1"/>
</dbReference>
<comment type="subcellular location">
    <subcellularLocation>
        <location evidence="1">Nucleus</location>
    </subcellularLocation>
</comment>
<name>A0A158QG47_HYMDI</name>
<dbReference type="GO" id="GO:0006364">
    <property type="term" value="P:rRNA processing"/>
    <property type="evidence" value="ECO:0007669"/>
    <property type="project" value="UniProtKB-KW"/>
</dbReference>
<dbReference type="PANTHER" id="PTHR31633">
    <property type="entry name" value="H/ACA RIBONUCLEOPROTEIN COMPLEX NON-CORE SUBUNIT NAF1"/>
    <property type="match status" value="1"/>
</dbReference>
<dbReference type="InterPro" id="IPR038664">
    <property type="entry name" value="Gar1/Naf1_Cbf5-bd_sf"/>
</dbReference>
<evidence type="ECO:0000313" key="11">
    <source>
        <dbReference type="Proteomes" id="UP000274504"/>
    </source>
</evidence>
<keyword evidence="4" id="KW-0690">Ribosome biogenesis</keyword>
<keyword evidence="7" id="KW-0694">RNA-binding</keyword>
<dbReference type="GO" id="GO:0000493">
    <property type="term" value="P:box H/ACA snoRNP assembly"/>
    <property type="evidence" value="ECO:0007669"/>
    <property type="project" value="InterPro"/>
</dbReference>
<dbReference type="WBParaSite" id="HDID_0000995501-mRNA-1">
    <property type="protein sequence ID" value="HDID_0000995501-mRNA-1"/>
    <property type="gene ID" value="HDID_0000995501"/>
</dbReference>
<keyword evidence="5" id="KW-0698">rRNA processing</keyword>
<evidence type="ECO:0000313" key="10">
    <source>
        <dbReference type="EMBL" id="VDL62405.1"/>
    </source>
</evidence>
<reference evidence="10 11" key="2">
    <citation type="submission" date="2018-11" db="EMBL/GenBank/DDBJ databases">
        <authorList>
            <consortium name="Pathogen Informatics"/>
        </authorList>
    </citation>
    <scope>NUCLEOTIDE SEQUENCE [LARGE SCALE GENOMIC DNA]</scope>
</reference>
<dbReference type="GO" id="GO:0003723">
    <property type="term" value="F:RNA binding"/>
    <property type="evidence" value="ECO:0007669"/>
    <property type="project" value="UniProtKB-KW"/>
</dbReference>
<dbReference type="GO" id="GO:0005732">
    <property type="term" value="C:sno(s)RNA-containing ribonucleoprotein complex"/>
    <property type="evidence" value="ECO:0007669"/>
    <property type="project" value="InterPro"/>
</dbReference>
<feature type="region of interest" description="Disordered" evidence="9">
    <location>
        <begin position="368"/>
        <end position="415"/>
    </location>
</feature>
<evidence type="ECO:0000256" key="1">
    <source>
        <dbReference type="ARBA" id="ARBA00004123"/>
    </source>
</evidence>
<evidence type="ECO:0000256" key="4">
    <source>
        <dbReference type="ARBA" id="ARBA00022517"/>
    </source>
</evidence>
<reference evidence="12" key="1">
    <citation type="submission" date="2016-04" db="UniProtKB">
        <authorList>
            <consortium name="WormBaseParasite"/>
        </authorList>
    </citation>
    <scope>IDENTIFICATION</scope>
</reference>
<keyword evidence="6" id="KW-0597">Phosphoprotein</keyword>
<feature type="compositionally biased region" description="Basic and acidic residues" evidence="9">
    <location>
        <begin position="56"/>
        <end position="65"/>
    </location>
</feature>
<feature type="region of interest" description="Disordered" evidence="9">
    <location>
        <begin position="238"/>
        <end position="293"/>
    </location>
</feature>
<gene>
    <name evidence="10" type="ORF">HDID_LOCUS9953</name>
</gene>
<dbReference type="Proteomes" id="UP000274504">
    <property type="component" value="Unassembled WGS sequence"/>
</dbReference>
<feature type="region of interest" description="Disordered" evidence="9">
    <location>
        <begin position="56"/>
        <end position="86"/>
    </location>
</feature>
<protein>
    <recommendedName>
        <fullName evidence="3">H/ACA ribonucleoprotein complex non-core subunit NAF1</fullName>
    </recommendedName>
</protein>
<dbReference type="GO" id="GO:0005634">
    <property type="term" value="C:nucleus"/>
    <property type="evidence" value="ECO:0007669"/>
    <property type="project" value="UniProtKB-SubCell"/>
</dbReference>
<sequence>MGNLPSVPGNSVEVTKAPQPPKIAGFITKNIFLSGFFPASENTPVVVENIPDPHCDPLEVEKVGSDQESTSSESMKRRPRKSFHSRPIQRPIQPLEIEFDYVPRLPQAPLPSVKLIQLGKVTAFFDGIVIIKSLPKIPGLDRDSALYFADRRPMGLVYDIFGPIHQPMYVVVYENRRKIKEGAVKVPTSSQDLPVCSVKIDIDVKVGDEIYCADDDKLSIKVLTEQLLQIKAYDEGDSGEEFFSDDEEERKAKSKNRPQGRATKSLSRGAGKSKAFKRNHLSQPVGNPTGNQQQAFQSYNAFCQQRFGGPPGEQVRFAQPQLRGQFGPTLSPQPLPNLAGWQPGQVNFPPNVGLQFPGPPYSYYPMGYPQSMPPMQQRTPRWGYPTPQMQPPYPPRRSPSRPYSPSGKYPGNRPK</sequence>
<evidence type="ECO:0000256" key="5">
    <source>
        <dbReference type="ARBA" id="ARBA00022552"/>
    </source>
</evidence>
<evidence type="ECO:0000256" key="9">
    <source>
        <dbReference type="SAM" id="MobiDB-lite"/>
    </source>
</evidence>
<evidence type="ECO:0000256" key="7">
    <source>
        <dbReference type="ARBA" id="ARBA00022884"/>
    </source>
</evidence>
<feature type="compositionally biased region" description="Acidic residues" evidence="9">
    <location>
        <begin position="238"/>
        <end position="248"/>
    </location>
</feature>
<evidence type="ECO:0000256" key="3">
    <source>
        <dbReference type="ARBA" id="ARBA00021438"/>
    </source>
</evidence>
<dbReference type="InterPro" id="IPR040309">
    <property type="entry name" value="Naf1"/>
</dbReference>
<dbReference type="GO" id="GO:0001522">
    <property type="term" value="P:pseudouridine synthesis"/>
    <property type="evidence" value="ECO:0007669"/>
    <property type="project" value="InterPro"/>
</dbReference>
<comment type="similarity">
    <text evidence="2">Belongs to the NAF1 family.</text>
</comment>